<dbReference type="Gene3D" id="3.30.200.20">
    <property type="entry name" value="Phosphorylase Kinase, domain 1"/>
    <property type="match status" value="1"/>
</dbReference>
<name>A0A9Q0NH93_9DIPT</name>
<dbReference type="CDD" id="cd07830">
    <property type="entry name" value="STKc_MAK_like"/>
    <property type="match status" value="1"/>
</dbReference>
<dbReference type="Proteomes" id="UP001151699">
    <property type="component" value="Chromosome A"/>
</dbReference>
<keyword evidence="2" id="KW-0723">Serine/threonine-protein kinase</keyword>
<evidence type="ECO:0000259" key="8">
    <source>
        <dbReference type="PROSITE" id="PS50011"/>
    </source>
</evidence>
<dbReference type="FunFam" id="1.10.510.10:FF:000104">
    <property type="entry name" value="serine/threonine-protein kinase MAK isoform X1"/>
    <property type="match status" value="1"/>
</dbReference>
<dbReference type="InterPro" id="IPR000719">
    <property type="entry name" value="Prot_kinase_dom"/>
</dbReference>
<evidence type="ECO:0000256" key="4">
    <source>
        <dbReference type="ARBA" id="ARBA00022679"/>
    </source>
</evidence>
<dbReference type="InterPro" id="IPR011009">
    <property type="entry name" value="Kinase-like_dom_sf"/>
</dbReference>
<dbReference type="GO" id="GO:0005524">
    <property type="term" value="F:ATP binding"/>
    <property type="evidence" value="ECO:0007669"/>
    <property type="project" value="UniProtKB-KW"/>
</dbReference>
<evidence type="ECO:0000256" key="5">
    <source>
        <dbReference type="ARBA" id="ARBA00022741"/>
    </source>
</evidence>
<dbReference type="InterPro" id="IPR050117">
    <property type="entry name" value="MAPK"/>
</dbReference>
<keyword evidence="4" id="KW-0808">Transferase</keyword>
<dbReference type="Pfam" id="PF00069">
    <property type="entry name" value="Pkinase"/>
    <property type="match status" value="1"/>
</dbReference>
<proteinExistence type="inferred from homology"/>
<dbReference type="GO" id="GO:0004674">
    <property type="term" value="F:protein serine/threonine kinase activity"/>
    <property type="evidence" value="ECO:0007669"/>
    <property type="project" value="UniProtKB-KW"/>
</dbReference>
<evidence type="ECO:0000256" key="2">
    <source>
        <dbReference type="ARBA" id="ARBA00022527"/>
    </source>
</evidence>
<feature type="domain" description="Protein kinase" evidence="8">
    <location>
        <begin position="1"/>
        <end position="268"/>
    </location>
</feature>
<dbReference type="OrthoDB" id="2158884at2759"/>
<evidence type="ECO:0000256" key="6">
    <source>
        <dbReference type="ARBA" id="ARBA00022777"/>
    </source>
</evidence>
<dbReference type="Gene3D" id="1.10.510.10">
    <property type="entry name" value="Transferase(Phosphotransferase) domain 1"/>
    <property type="match status" value="1"/>
</dbReference>
<feature type="non-terminal residue" evidence="9">
    <location>
        <position position="1"/>
    </location>
</feature>
<sequence>MKRKYYSWDEAMSLREVKSLKKLSHANVVKLKEVIRENDILYFVFEYMKENLYQLIKDRETHFPEGTIRNMLFQVLSGLGFMHRHGFFHRDLKPEYYQSMNCANDRLNSFTYRNLLCSGPELVKIADFGLAREIRSRPPYTDYVSTRWYRAPEVLLHSTRYGSAIDLWAIGCIMAELYTFRPLFPGSSEVDQLFKICSVLGTPDKNDWSEGHRLASVIQFHFPECPKVELSAVVARASSPGIQLLEDFLRWDPERRPTAQQSLKYPYFQIVKRISSTTHHITPVSQMPQQNQSINNGTNGHTNGYVTIEKKVVDESNGSVIRHSAQSKKELNLELINGMIGKLALSQQQQQNNLNNLLIGTAKSVSRNAEEFSDG</sequence>
<keyword evidence="10" id="KW-1185">Reference proteome</keyword>
<dbReference type="PROSITE" id="PS50011">
    <property type="entry name" value="PROTEIN_KINASE_DOM"/>
    <property type="match status" value="1"/>
</dbReference>
<accession>A0A9Q0NH93</accession>
<comment type="caution">
    <text evidence="9">The sequence shown here is derived from an EMBL/GenBank/DDBJ whole genome shotgun (WGS) entry which is preliminary data.</text>
</comment>
<reference evidence="9" key="1">
    <citation type="submission" date="2022-07" db="EMBL/GenBank/DDBJ databases">
        <authorList>
            <person name="Trinca V."/>
            <person name="Uliana J.V.C."/>
            <person name="Torres T.T."/>
            <person name="Ward R.J."/>
            <person name="Monesi N."/>
        </authorList>
    </citation>
    <scope>NUCLEOTIDE SEQUENCE</scope>
    <source>
        <strain evidence="9">HSMRA1968</strain>
        <tissue evidence="9">Whole embryos</tissue>
    </source>
</reference>
<comment type="similarity">
    <text evidence="1">Belongs to the protein kinase superfamily. CMGC Ser/Thr protein kinase family. CDC2/CDKX subfamily.</text>
</comment>
<evidence type="ECO:0000313" key="10">
    <source>
        <dbReference type="Proteomes" id="UP001151699"/>
    </source>
</evidence>
<dbReference type="SUPFAM" id="SSF56112">
    <property type="entry name" value="Protein kinase-like (PK-like)"/>
    <property type="match status" value="1"/>
</dbReference>
<keyword evidence="7" id="KW-0067">ATP-binding</keyword>
<evidence type="ECO:0000256" key="7">
    <source>
        <dbReference type="ARBA" id="ARBA00022840"/>
    </source>
</evidence>
<evidence type="ECO:0000256" key="1">
    <source>
        <dbReference type="ARBA" id="ARBA00006485"/>
    </source>
</evidence>
<keyword evidence="3" id="KW-0597">Phosphoprotein</keyword>
<keyword evidence="6 9" id="KW-0418">Kinase</keyword>
<dbReference type="EMBL" id="WJQU01000001">
    <property type="protein sequence ID" value="KAJ6649516.1"/>
    <property type="molecule type" value="Genomic_DNA"/>
</dbReference>
<organism evidence="9 10">
    <name type="scientific">Pseudolycoriella hygida</name>
    <dbReference type="NCBI Taxonomy" id="35572"/>
    <lineage>
        <taxon>Eukaryota</taxon>
        <taxon>Metazoa</taxon>
        <taxon>Ecdysozoa</taxon>
        <taxon>Arthropoda</taxon>
        <taxon>Hexapoda</taxon>
        <taxon>Insecta</taxon>
        <taxon>Pterygota</taxon>
        <taxon>Neoptera</taxon>
        <taxon>Endopterygota</taxon>
        <taxon>Diptera</taxon>
        <taxon>Nematocera</taxon>
        <taxon>Sciaroidea</taxon>
        <taxon>Sciaridae</taxon>
        <taxon>Pseudolycoriella</taxon>
    </lineage>
</organism>
<dbReference type="AlphaFoldDB" id="A0A9Q0NH93"/>
<protein>
    <submittedName>
        <fullName evidence="9">Serine/threonine-protein kinase MAK</fullName>
    </submittedName>
</protein>
<evidence type="ECO:0000313" key="9">
    <source>
        <dbReference type="EMBL" id="KAJ6649516.1"/>
    </source>
</evidence>
<keyword evidence="5" id="KW-0547">Nucleotide-binding</keyword>
<gene>
    <name evidence="9" type="primary">Mak</name>
    <name evidence="9" type="ORF">Bhyg_04752</name>
</gene>
<evidence type="ECO:0000256" key="3">
    <source>
        <dbReference type="ARBA" id="ARBA00022553"/>
    </source>
</evidence>
<dbReference type="PANTHER" id="PTHR24055">
    <property type="entry name" value="MITOGEN-ACTIVATED PROTEIN KINASE"/>
    <property type="match status" value="1"/>
</dbReference>